<keyword evidence="1" id="KW-1133">Transmembrane helix</keyword>
<sequence>MSKERARRRAEREAERARAMAERARREERVRRRRELRARVRGALPRRVRVARQRGLLARRRRSQNAVAVVLFLFVQVAGWFLLDGWAARIALFLFSLLLLPVFVTLAFDRRS</sequence>
<reference evidence="2 3" key="1">
    <citation type="submission" date="2018-09" db="EMBL/GenBank/DDBJ databases">
        <title>YIM 75507 draft genome.</title>
        <authorList>
            <person name="Tang S."/>
            <person name="Feng Y."/>
        </authorList>
    </citation>
    <scope>NUCLEOTIDE SEQUENCE [LARGE SCALE GENOMIC DNA]</scope>
    <source>
        <strain evidence="2 3">YIM 75507</strain>
    </source>
</reference>
<gene>
    <name evidence="2" type="ORF">D5H75_19210</name>
</gene>
<organism evidence="2 3">
    <name type="scientific">Bailinhaonella thermotolerans</name>
    <dbReference type="NCBI Taxonomy" id="1070861"/>
    <lineage>
        <taxon>Bacteria</taxon>
        <taxon>Bacillati</taxon>
        <taxon>Actinomycetota</taxon>
        <taxon>Actinomycetes</taxon>
        <taxon>Streptosporangiales</taxon>
        <taxon>Streptosporangiaceae</taxon>
        <taxon>Bailinhaonella</taxon>
    </lineage>
</organism>
<evidence type="ECO:0000313" key="2">
    <source>
        <dbReference type="EMBL" id="RJL31199.1"/>
    </source>
</evidence>
<dbReference type="EMBL" id="QZEY01000007">
    <property type="protein sequence ID" value="RJL31199.1"/>
    <property type="molecule type" value="Genomic_DNA"/>
</dbReference>
<dbReference type="RefSeq" id="WP_119927884.1">
    <property type="nucleotide sequence ID" value="NZ_QZEY01000007.1"/>
</dbReference>
<protein>
    <submittedName>
        <fullName evidence="2">Uncharacterized protein</fullName>
    </submittedName>
</protein>
<keyword evidence="1" id="KW-0812">Transmembrane</keyword>
<feature type="transmembrane region" description="Helical" evidence="1">
    <location>
        <begin position="89"/>
        <end position="108"/>
    </location>
</feature>
<proteinExistence type="predicted"/>
<dbReference type="Proteomes" id="UP000265768">
    <property type="component" value="Unassembled WGS sequence"/>
</dbReference>
<keyword evidence="3" id="KW-1185">Reference proteome</keyword>
<accession>A0A3A4ARG0</accession>
<evidence type="ECO:0000313" key="3">
    <source>
        <dbReference type="Proteomes" id="UP000265768"/>
    </source>
</evidence>
<comment type="caution">
    <text evidence="2">The sequence shown here is derived from an EMBL/GenBank/DDBJ whole genome shotgun (WGS) entry which is preliminary data.</text>
</comment>
<evidence type="ECO:0000256" key="1">
    <source>
        <dbReference type="SAM" id="Phobius"/>
    </source>
</evidence>
<feature type="transmembrane region" description="Helical" evidence="1">
    <location>
        <begin position="66"/>
        <end position="83"/>
    </location>
</feature>
<dbReference type="AlphaFoldDB" id="A0A3A4ARG0"/>
<name>A0A3A4ARG0_9ACTN</name>
<keyword evidence="1" id="KW-0472">Membrane</keyword>